<dbReference type="InterPro" id="IPR027417">
    <property type="entry name" value="P-loop_NTPase"/>
</dbReference>
<evidence type="ECO:0000256" key="3">
    <source>
        <dbReference type="ARBA" id="ARBA00022640"/>
    </source>
</evidence>
<dbReference type="Pfam" id="PF00004">
    <property type="entry name" value="AAA"/>
    <property type="match status" value="1"/>
</dbReference>
<evidence type="ECO:0000256" key="2">
    <source>
        <dbReference type="ARBA" id="ARBA00022528"/>
    </source>
</evidence>
<keyword evidence="2 9" id="KW-0150">Chloroplast</keyword>
<dbReference type="Gene3D" id="1.10.8.60">
    <property type="match status" value="1"/>
</dbReference>
<evidence type="ECO:0000256" key="4">
    <source>
        <dbReference type="ARBA" id="ARBA00022741"/>
    </source>
</evidence>
<dbReference type="EMBL" id="MF101442">
    <property type="protein sequence ID" value="ARW66316.1"/>
    <property type="molecule type" value="Genomic_DNA"/>
</dbReference>
<reference evidence="9" key="1">
    <citation type="journal article" date="2017" name="J. Phycol.">
        <title>Analysis of chloroplast genomes and a supermatrix inform reclassification of the Rhodomelaceae (Rhodophyta).</title>
        <authorList>
            <person name="Diaz-Tapia P."/>
            <person name="Maggs C.A."/>
            <person name="West J.A."/>
            <person name="Verbruggen H."/>
        </authorList>
    </citation>
    <scope>NUCLEOTIDE SEQUENCE</scope>
    <source>
        <strain evidence="9">PD1024</strain>
    </source>
</reference>
<organism evidence="9">
    <name type="scientific">Thuretia quercifolia</name>
    <dbReference type="NCBI Taxonomy" id="189650"/>
    <lineage>
        <taxon>Eukaryota</taxon>
        <taxon>Rhodophyta</taxon>
        <taxon>Florideophyceae</taxon>
        <taxon>Rhodymeniophycidae</taxon>
        <taxon>Ceramiales</taxon>
        <taxon>Dasyaceae</taxon>
        <taxon>Thuretia</taxon>
    </lineage>
</organism>
<dbReference type="PANTHER" id="PTHR42960">
    <property type="entry name" value="YCF46 PROTEIN"/>
    <property type="match status" value="1"/>
</dbReference>
<keyword evidence="3 9" id="KW-0934">Plastid</keyword>
<dbReference type="SUPFAM" id="SSF52540">
    <property type="entry name" value="P-loop containing nucleoside triphosphate hydrolases"/>
    <property type="match status" value="1"/>
</dbReference>
<keyword evidence="5" id="KW-0067">ATP-binding</keyword>
<keyword evidence="4" id="KW-0547">Nucleotide-binding</keyword>
<dbReference type="Gene3D" id="3.40.50.300">
    <property type="entry name" value="P-loop containing nucleotide triphosphate hydrolases"/>
    <property type="match status" value="1"/>
</dbReference>
<name>A0A1Z1MK51_9FLOR</name>
<accession>A0A1Z1MK51</accession>
<feature type="domain" description="AAA+ ATPase" evidence="8">
    <location>
        <begin position="256"/>
        <end position="391"/>
    </location>
</feature>
<evidence type="ECO:0000256" key="6">
    <source>
        <dbReference type="ARBA" id="ARBA00038088"/>
    </source>
</evidence>
<dbReference type="GeneID" id="33359443"/>
<geneLocation type="chloroplast" evidence="9"/>
<evidence type="ECO:0000256" key="5">
    <source>
        <dbReference type="ARBA" id="ARBA00022840"/>
    </source>
</evidence>
<evidence type="ECO:0000256" key="7">
    <source>
        <dbReference type="ARBA" id="ARBA00040480"/>
    </source>
</evidence>
<comment type="similarity">
    <text evidence="6">Belongs to the AAA ATPase family. Highly divergent.</text>
</comment>
<dbReference type="InterPro" id="IPR003959">
    <property type="entry name" value="ATPase_AAA_core"/>
</dbReference>
<dbReference type="SMART" id="SM00382">
    <property type="entry name" value="AAA"/>
    <property type="match status" value="1"/>
</dbReference>
<dbReference type="InterPro" id="IPR003593">
    <property type="entry name" value="AAA+_ATPase"/>
</dbReference>
<proteinExistence type="inferred from homology"/>
<dbReference type="AlphaFoldDB" id="A0A1Z1MK51"/>
<gene>
    <name evidence="9" type="primary">ycf46</name>
</gene>
<evidence type="ECO:0000313" key="9">
    <source>
        <dbReference type="EMBL" id="ARW66316.1"/>
    </source>
</evidence>
<sequence>MNFEKEIKILLSSSNFIIYILTEEEERLEYSLNMISKKIFQQNICTWNFIEGYTNNPNHKMRANKNPLEALNSIQSSEYNNYKMFLLKDFDFFINDLSIIIKLKNISEWIKINQKYIFLSSSKINIPEVLQEHITFIKFPLPNELEIKFELEKLIKILNINTELSINELTLAYKGFSINRIRKSLSKIPATQNFSKNLINHILNEKKILIEQANNIDFYYSNNNLSDIAGLINLKKWLRVRKNAFSKKAYNYGISLPKGILLVGIQGTGKSLSAKAIAKEWNLPLLKLDVSRIFGGILGESENNIQNIINICEQISPCILWIDEIDKIFTHNINTNDSGTTNRVNNIFLTWLSEKNSPVFIVATANNLNNLSTEIIRKGRFDEIFFVDLPNFEERINIFKIHLEKVRPLSWYKYNIYYLSQISNNFSGAEIEQSIIEAMYSGFYKKREFNTKDIIISINNIIPLAFTNSKNISRLKDWIKSGKIRSA</sequence>
<dbReference type="InterPro" id="IPR052381">
    <property type="entry name" value="AAA_domain_protein"/>
</dbReference>
<evidence type="ECO:0000256" key="1">
    <source>
        <dbReference type="ARBA" id="ARBA00004229"/>
    </source>
</evidence>
<dbReference type="PANTHER" id="PTHR42960:SF1">
    <property type="entry name" value="YCF46 PROTEIN"/>
    <property type="match status" value="1"/>
</dbReference>
<dbReference type="GO" id="GO:0009507">
    <property type="term" value="C:chloroplast"/>
    <property type="evidence" value="ECO:0007669"/>
    <property type="project" value="UniProtKB-SubCell"/>
</dbReference>
<dbReference type="GO" id="GO:0005524">
    <property type="term" value="F:ATP binding"/>
    <property type="evidence" value="ECO:0007669"/>
    <property type="project" value="UniProtKB-KW"/>
</dbReference>
<dbReference type="RefSeq" id="YP_009397130.1">
    <property type="nucleotide sequence ID" value="NC_035286.1"/>
</dbReference>
<evidence type="ECO:0000259" key="8">
    <source>
        <dbReference type="SMART" id="SM00382"/>
    </source>
</evidence>
<protein>
    <recommendedName>
        <fullName evidence="7">Uncharacterized AAA domain-containing protein ycf46</fullName>
    </recommendedName>
</protein>
<comment type="subcellular location">
    <subcellularLocation>
        <location evidence="1">Plastid</location>
        <location evidence="1">Chloroplast</location>
    </subcellularLocation>
</comment>
<dbReference type="GO" id="GO:0016887">
    <property type="term" value="F:ATP hydrolysis activity"/>
    <property type="evidence" value="ECO:0007669"/>
    <property type="project" value="InterPro"/>
</dbReference>